<protein>
    <submittedName>
        <fullName evidence="1">Uncharacterized protein</fullName>
    </submittedName>
</protein>
<keyword evidence="2" id="KW-1185">Reference proteome</keyword>
<dbReference type="EMBL" id="JACBKZ010000014">
    <property type="protein sequence ID" value="KAF5931891.1"/>
    <property type="molecule type" value="Genomic_DNA"/>
</dbReference>
<dbReference type="AlphaFoldDB" id="A0A7J7FV70"/>
<organism evidence="1 2">
    <name type="scientific">Camellia sinensis</name>
    <name type="common">Tea plant</name>
    <name type="synonym">Thea sinensis</name>
    <dbReference type="NCBI Taxonomy" id="4442"/>
    <lineage>
        <taxon>Eukaryota</taxon>
        <taxon>Viridiplantae</taxon>
        <taxon>Streptophyta</taxon>
        <taxon>Embryophyta</taxon>
        <taxon>Tracheophyta</taxon>
        <taxon>Spermatophyta</taxon>
        <taxon>Magnoliopsida</taxon>
        <taxon>eudicotyledons</taxon>
        <taxon>Gunneridae</taxon>
        <taxon>Pentapetalae</taxon>
        <taxon>asterids</taxon>
        <taxon>Ericales</taxon>
        <taxon>Theaceae</taxon>
        <taxon>Camellia</taxon>
    </lineage>
</organism>
<accession>A0A7J7FV70</accession>
<proteinExistence type="predicted"/>
<reference evidence="1 2" key="2">
    <citation type="submission" date="2020-07" db="EMBL/GenBank/DDBJ databases">
        <title>Genome assembly of wild tea tree DASZ reveals pedigree and selection history of tea varieties.</title>
        <authorList>
            <person name="Zhang W."/>
        </authorList>
    </citation>
    <scope>NUCLEOTIDE SEQUENCE [LARGE SCALE GENOMIC DNA]</scope>
    <source>
        <strain evidence="2">cv. G240</strain>
        <tissue evidence="1">Leaf</tissue>
    </source>
</reference>
<sequence>MNTKIAIALDFDRNLLKRRNSWLTKQNRRSSTLALVTRRLTYIHNINCERKPSE</sequence>
<name>A0A7J7FV70_CAMSI</name>
<evidence type="ECO:0000313" key="1">
    <source>
        <dbReference type="EMBL" id="KAF5931891.1"/>
    </source>
</evidence>
<evidence type="ECO:0000313" key="2">
    <source>
        <dbReference type="Proteomes" id="UP000593564"/>
    </source>
</evidence>
<dbReference type="Proteomes" id="UP000593564">
    <property type="component" value="Unassembled WGS sequence"/>
</dbReference>
<gene>
    <name evidence="1" type="ORF">HYC85_028062</name>
</gene>
<comment type="caution">
    <text evidence="1">The sequence shown here is derived from an EMBL/GenBank/DDBJ whole genome shotgun (WGS) entry which is preliminary data.</text>
</comment>
<reference evidence="2" key="1">
    <citation type="journal article" date="2020" name="Nat. Commun.">
        <title>Genome assembly of wild tea tree DASZ reveals pedigree and selection history of tea varieties.</title>
        <authorList>
            <person name="Zhang W."/>
            <person name="Zhang Y."/>
            <person name="Qiu H."/>
            <person name="Guo Y."/>
            <person name="Wan H."/>
            <person name="Zhang X."/>
            <person name="Scossa F."/>
            <person name="Alseekh S."/>
            <person name="Zhang Q."/>
            <person name="Wang P."/>
            <person name="Xu L."/>
            <person name="Schmidt M.H."/>
            <person name="Jia X."/>
            <person name="Li D."/>
            <person name="Zhu A."/>
            <person name="Guo F."/>
            <person name="Chen W."/>
            <person name="Ni D."/>
            <person name="Usadel B."/>
            <person name="Fernie A.R."/>
            <person name="Wen W."/>
        </authorList>
    </citation>
    <scope>NUCLEOTIDE SEQUENCE [LARGE SCALE GENOMIC DNA]</scope>
    <source>
        <strain evidence="2">cv. G240</strain>
    </source>
</reference>